<accession>A0A2S9K2V7</accession>
<sequence length="179" mass="20201">MDEIVKAAMAKWPEVPACYGWLGLDARGQWHLRDDAVQRAGPFAGANPAGRGQRLEHEKLIAFIGRNYGNCDQGRWFFQNGPQRVYVELEVAPWIWRLQPDGGLCSHTEQLASYRSSWVDEQGRLYVDTELGLGLVHSQDMHLAADWVEQGRWLPQECLAAELPQRFGFVLSPQASLPA</sequence>
<dbReference type="Proteomes" id="UP000238589">
    <property type="component" value="Unassembled WGS sequence"/>
</dbReference>
<dbReference type="EMBL" id="PVLQ01000050">
    <property type="protein sequence ID" value="PRD64724.1"/>
    <property type="molecule type" value="Genomic_DNA"/>
</dbReference>
<proteinExistence type="predicted"/>
<evidence type="ECO:0000313" key="1">
    <source>
        <dbReference type="EMBL" id="PRD64724.1"/>
    </source>
</evidence>
<protein>
    <submittedName>
        <fullName evidence="1">DUF2946 domain-containing protein</fullName>
    </submittedName>
</protein>
<organism evidence="1 2">
    <name type="scientific">Malikia granosa</name>
    <dbReference type="NCBI Taxonomy" id="263067"/>
    <lineage>
        <taxon>Bacteria</taxon>
        <taxon>Pseudomonadati</taxon>
        <taxon>Pseudomonadota</taxon>
        <taxon>Betaproteobacteria</taxon>
        <taxon>Burkholderiales</taxon>
        <taxon>Comamonadaceae</taxon>
        <taxon>Malikia</taxon>
    </lineage>
</organism>
<dbReference type="RefSeq" id="WP_105748987.1">
    <property type="nucleotide sequence ID" value="NZ_PVLQ01000050.1"/>
</dbReference>
<dbReference type="InterPro" id="IPR021332">
    <property type="entry name" value="DUF2944"/>
</dbReference>
<dbReference type="AlphaFoldDB" id="A0A2S9K2V7"/>
<dbReference type="Pfam" id="PF11161">
    <property type="entry name" value="DUF2944"/>
    <property type="match status" value="1"/>
</dbReference>
<dbReference type="OrthoDB" id="7057642at2"/>
<evidence type="ECO:0000313" key="2">
    <source>
        <dbReference type="Proteomes" id="UP000238589"/>
    </source>
</evidence>
<keyword evidence="2" id="KW-1185">Reference proteome</keyword>
<comment type="caution">
    <text evidence="1">The sequence shown here is derived from an EMBL/GenBank/DDBJ whole genome shotgun (WGS) entry which is preliminary data.</text>
</comment>
<reference evidence="1 2" key="1">
    <citation type="submission" date="2018-03" db="EMBL/GenBank/DDBJ databases">
        <title>Comparative genomics illustrates the genes involved in a hyperalkaliphilic mechanisms of Serpentinomonas isolated from highly-alkaline calcium-rich serpentinized springs.</title>
        <authorList>
            <person name="Suzuki S."/>
            <person name="Ishii S."/>
            <person name="Walworth N."/>
            <person name="Bird L."/>
            <person name="Kuenen J.G."/>
            <person name="Nealson K.H."/>
        </authorList>
    </citation>
    <scope>NUCLEOTIDE SEQUENCE [LARGE SCALE GENOMIC DNA]</scope>
    <source>
        <strain evidence="1 2">P1</strain>
    </source>
</reference>
<name>A0A2S9K2V7_9BURK</name>
<gene>
    <name evidence="1" type="ORF">C6P64_12965</name>
</gene>